<name>A0A6G1G9L0_9PEZI</name>
<dbReference type="AlphaFoldDB" id="A0A6G1G9L0"/>
<evidence type="ECO:0000259" key="2">
    <source>
        <dbReference type="Pfam" id="PF10159"/>
    </source>
</evidence>
<sequence>MDLLQTIRKEGSRGGRAEFKWEDVKNDAQRENYLGHSLMARTYSIPHSRYPATNLPIQPSADGKAAKT</sequence>
<dbReference type="EMBL" id="ML975153">
    <property type="protein sequence ID" value="KAF1814626.1"/>
    <property type="molecule type" value="Genomic_DNA"/>
</dbReference>
<gene>
    <name evidence="3 5" type="ORF">P152DRAFT_456897</name>
</gene>
<protein>
    <recommendedName>
        <fullName evidence="2">Multiple myeloma tumor-associated protein 2-like N-terminal domain-containing protein</fullName>
    </recommendedName>
</protein>
<dbReference type="InterPro" id="IPR039207">
    <property type="entry name" value="MMTAG2-like"/>
</dbReference>
<dbReference type="GeneID" id="54419682"/>
<reference evidence="5" key="3">
    <citation type="submission" date="2025-04" db="UniProtKB">
        <authorList>
            <consortium name="RefSeq"/>
        </authorList>
    </citation>
    <scope>IDENTIFICATION</scope>
    <source>
        <strain evidence="5">CBS 781.70</strain>
    </source>
</reference>
<keyword evidence="4" id="KW-1185">Reference proteome</keyword>
<feature type="domain" description="Multiple myeloma tumor-associated protein 2-like N-terminal" evidence="2">
    <location>
        <begin position="11"/>
        <end position="42"/>
    </location>
</feature>
<reference evidence="5" key="2">
    <citation type="submission" date="2020-04" db="EMBL/GenBank/DDBJ databases">
        <authorList>
            <consortium name="NCBI Genome Project"/>
        </authorList>
    </citation>
    <scope>NUCLEOTIDE SEQUENCE</scope>
    <source>
        <strain evidence="5">CBS 781.70</strain>
    </source>
</reference>
<dbReference type="Pfam" id="PF10159">
    <property type="entry name" value="MMtag"/>
    <property type="match status" value="1"/>
</dbReference>
<organism evidence="3">
    <name type="scientific">Eremomyces bilateralis CBS 781.70</name>
    <dbReference type="NCBI Taxonomy" id="1392243"/>
    <lineage>
        <taxon>Eukaryota</taxon>
        <taxon>Fungi</taxon>
        <taxon>Dikarya</taxon>
        <taxon>Ascomycota</taxon>
        <taxon>Pezizomycotina</taxon>
        <taxon>Dothideomycetes</taxon>
        <taxon>Dothideomycetes incertae sedis</taxon>
        <taxon>Eremomycetales</taxon>
        <taxon>Eremomycetaceae</taxon>
        <taxon>Eremomyces</taxon>
    </lineage>
</organism>
<dbReference type="OrthoDB" id="5390672at2759"/>
<evidence type="ECO:0000313" key="4">
    <source>
        <dbReference type="Proteomes" id="UP000504638"/>
    </source>
</evidence>
<feature type="region of interest" description="Disordered" evidence="1">
    <location>
        <begin position="49"/>
        <end position="68"/>
    </location>
</feature>
<evidence type="ECO:0000313" key="3">
    <source>
        <dbReference type="EMBL" id="KAF1814626.1"/>
    </source>
</evidence>
<dbReference type="RefSeq" id="XP_033536257.1">
    <property type="nucleotide sequence ID" value="XM_033679112.1"/>
</dbReference>
<dbReference type="PANTHER" id="PTHR14580">
    <property type="entry name" value="MULTIPLE MYELOMA TUMOR-ASSOCIATED PROTEIN 2 FAMILY MEMBER"/>
    <property type="match status" value="1"/>
</dbReference>
<dbReference type="InterPro" id="IPR019315">
    <property type="entry name" value="MMTA2_N"/>
</dbReference>
<dbReference type="Proteomes" id="UP000504638">
    <property type="component" value="Unplaced"/>
</dbReference>
<proteinExistence type="predicted"/>
<dbReference type="PANTHER" id="PTHR14580:SF0">
    <property type="entry name" value="MULTIPLE MYELOMA TUMOR-ASSOCIATED PROTEIN 2"/>
    <property type="match status" value="1"/>
</dbReference>
<reference evidence="3 5" key="1">
    <citation type="submission" date="2020-01" db="EMBL/GenBank/DDBJ databases">
        <authorList>
            <consortium name="DOE Joint Genome Institute"/>
            <person name="Haridas S."/>
            <person name="Albert R."/>
            <person name="Binder M."/>
            <person name="Bloem J."/>
            <person name="Labutti K."/>
            <person name="Salamov A."/>
            <person name="Andreopoulos B."/>
            <person name="Baker S.E."/>
            <person name="Barry K."/>
            <person name="Bills G."/>
            <person name="Bluhm B.H."/>
            <person name="Cannon C."/>
            <person name="Castanera R."/>
            <person name="Culley D.E."/>
            <person name="Daum C."/>
            <person name="Ezra D."/>
            <person name="Gonzalez J.B."/>
            <person name="Henrissat B."/>
            <person name="Kuo A."/>
            <person name="Liang C."/>
            <person name="Lipzen A."/>
            <person name="Lutzoni F."/>
            <person name="Magnuson J."/>
            <person name="Mondo S."/>
            <person name="Nolan M."/>
            <person name="Ohm R."/>
            <person name="Pangilinan J."/>
            <person name="Park H.-J."/>
            <person name="Ramirez L."/>
            <person name="Alfaro M."/>
            <person name="Sun H."/>
            <person name="Tritt A."/>
            <person name="Yoshinaga Y."/>
            <person name="Zwiers L.-H."/>
            <person name="Turgeon B.G."/>
            <person name="Goodwin S.B."/>
            <person name="Spatafora J.W."/>
            <person name="Crous P.W."/>
            <person name="Grigoriev I.V."/>
        </authorList>
    </citation>
    <scope>NUCLEOTIDE SEQUENCE</scope>
    <source>
        <strain evidence="3 5">CBS 781.70</strain>
    </source>
</reference>
<evidence type="ECO:0000256" key="1">
    <source>
        <dbReference type="SAM" id="MobiDB-lite"/>
    </source>
</evidence>
<evidence type="ECO:0000313" key="5">
    <source>
        <dbReference type="RefSeq" id="XP_033536257.1"/>
    </source>
</evidence>
<accession>A0A6G1G9L0</accession>